<dbReference type="Pfam" id="PF13490">
    <property type="entry name" value="zf-HC2"/>
    <property type="match status" value="1"/>
</dbReference>
<evidence type="ECO:0000313" key="3">
    <source>
        <dbReference type="Proteomes" id="UP000562027"/>
    </source>
</evidence>
<accession>A0A840KZA5</accession>
<comment type="caution">
    <text evidence="2">The sequence shown here is derived from an EMBL/GenBank/DDBJ whole genome shotgun (WGS) entry which is preliminary data.</text>
</comment>
<feature type="domain" description="Putative zinc-finger" evidence="1">
    <location>
        <begin position="7"/>
        <end position="40"/>
    </location>
</feature>
<evidence type="ECO:0000259" key="1">
    <source>
        <dbReference type="Pfam" id="PF13490"/>
    </source>
</evidence>
<protein>
    <recommendedName>
        <fullName evidence="1">Putative zinc-finger domain-containing protein</fullName>
    </recommendedName>
</protein>
<dbReference type="InterPro" id="IPR027383">
    <property type="entry name" value="Znf_put"/>
</dbReference>
<dbReference type="EMBL" id="JACHLP010000001">
    <property type="protein sequence ID" value="MBB4841544.1"/>
    <property type="molecule type" value="Genomic_DNA"/>
</dbReference>
<reference evidence="2 3" key="1">
    <citation type="submission" date="2020-08" db="EMBL/GenBank/DDBJ databases">
        <title>Functional genomics of gut bacteria from endangered species of beetles.</title>
        <authorList>
            <person name="Carlos-Shanley C."/>
        </authorList>
    </citation>
    <scope>NUCLEOTIDE SEQUENCE [LARGE SCALE GENOMIC DNA]</scope>
    <source>
        <strain evidence="2 3">S00239</strain>
    </source>
</reference>
<dbReference type="RefSeq" id="WP_348648633.1">
    <property type="nucleotide sequence ID" value="NZ_JACHLP010000001.1"/>
</dbReference>
<dbReference type="AlphaFoldDB" id="A0A840KZA5"/>
<keyword evidence="3" id="KW-1185">Reference proteome</keyword>
<organism evidence="2 3">
    <name type="scientific">Roseateles oligotrophus</name>
    <dbReference type="NCBI Taxonomy" id="1769250"/>
    <lineage>
        <taxon>Bacteria</taxon>
        <taxon>Pseudomonadati</taxon>
        <taxon>Pseudomonadota</taxon>
        <taxon>Betaproteobacteria</taxon>
        <taxon>Burkholderiales</taxon>
        <taxon>Sphaerotilaceae</taxon>
        <taxon>Roseateles</taxon>
    </lineage>
</organism>
<name>A0A840KZA5_9BURK</name>
<evidence type="ECO:0000313" key="2">
    <source>
        <dbReference type="EMBL" id="MBB4841544.1"/>
    </source>
</evidence>
<gene>
    <name evidence="2" type="ORF">HNP55_000039</name>
</gene>
<sequence>MKLRPNCREVTEMVLLAQEKPLSLSERLAVRLHLLICKACPRFLKQVELMRRASERWRHYSEE</sequence>
<proteinExistence type="predicted"/>
<dbReference type="Proteomes" id="UP000562027">
    <property type="component" value="Unassembled WGS sequence"/>
</dbReference>